<accession>A0A7C9VFE4</accession>
<sequence>MTRNVSVRAISRGARARLHAALLASTAVLVFNPPTPATAQAAAPAQSAERSISVPAGSLTPALNSLAAQTGLQILYDAAVAEGKTTAGASGNLTPQRALNAVLAGTGVGARFAGSNQVTLSINTSSAGGTGVDASGALVLAPITIYGARDATTLNDTTASVGIVDAKAIEDGQIRQTQDAYRRLANVLDSATVNSGFVIRGMSSEGFVPGGAPVGSLYVDGILQTRYNARFGARNLWDVEQVEVYRGPQSTLSGRAAMSGAVYIKSKDPTFDKEVELSGTVGSNHLVGTAFVVNTPLVEDQVALRISGAFERSRSDVSYTNLEDYAGYDDLTTDLSGTIRAKLLLTPSEMPDTRALLTYAYSKDRPNDRLVGLDSGRGDFNFITYTEYRWTEVHNLGLEITHDFSDTLRFTSQTGFQYGINTRRSVDADTPGIDNGIWGTDDDSIFTQEMRLNYEGDRWKWVAGVFGSHQVFDGWSRFVVAPYQLDDQQTRKTSNLAVFGEATYEFADSWFATLGGRLDYLEETNTEQNSFIMFPGTPVFSGDPASFDELNFVPKIGLSKEFGDNQTVGFTYTQGFRSGGSYVNRSDPTFPLVTYDPEYSQSYELSYKGTLLDDRLRLNANLFYTKYEDQQIEIRPPSPIPGYRITENAASSRAWGFEIEPTYQVTDQFSAFASIGYLNTRFLEFDHGGLGDQSGKAFPEAPEWSFGFGGRYEFENGIYVGADAKYTSDYNSRFGTGGMYDIDSRFIVNAQAGFKKDNWEITAFVENLTDEKYFTIVDPDYTPAFGQAGPRRSFGLNLRTKF</sequence>
<gene>
    <name evidence="15" type="ORF">G6N74_21425</name>
</gene>
<comment type="similarity">
    <text evidence="11 12">Belongs to the TonB-dependent receptor family.</text>
</comment>
<dbReference type="PANTHER" id="PTHR32552:SF81">
    <property type="entry name" value="TONB-DEPENDENT OUTER MEMBRANE RECEPTOR"/>
    <property type="match status" value="1"/>
</dbReference>
<keyword evidence="4" id="KW-0410">Iron transport</keyword>
<evidence type="ECO:0000256" key="9">
    <source>
        <dbReference type="ARBA" id="ARBA00023136"/>
    </source>
</evidence>
<dbReference type="InterPro" id="IPR011662">
    <property type="entry name" value="Secretin/TonB_short_N"/>
</dbReference>
<evidence type="ECO:0000256" key="8">
    <source>
        <dbReference type="ARBA" id="ARBA00023077"/>
    </source>
</evidence>
<evidence type="ECO:0000256" key="3">
    <source>
        <dbReference type="ARBA" id="ARBA00022452"/>
    </source>
</evidence>
<dbReference type="SUPFAM" id="SSF56935">
    <property type="entry name" value="Porins"/>
    <property type="match status" value="1"/>
</dbReference>
<dbReference type="AlphaFoldDB" id="A0A7C9VFE4"/>
<dbReference type="InterPro" id="IPR036942">
    <property type="entry name" value="Beta-barrel_TonB_sf"/>
</dbReference>
<dbReference type="EMBL" id="JAAKZG010000010">
    <property type="protein sequence ID" value="NGN43632.1"/>
    <property type="molecule type" value="Genomic_DNA"/>
</dbReference>
<evidence type="ECO:0000256" key="5">
    <source>
        <dbReference type="ARBA" id="ARBA00022692"/>
    </source>
</evidence>
<dbReference type="Pfam" id="PF07715">
    <property type="entry name" value="Plug"/>
    <property type="match status" value="1"/>
</dbReference>
<evidence type="ECO:0000259" key="14">
    <source>
        <dbReference type="SMART" id="SM00965"/>
    </source>
</evidence>
<evidence type="ECO:0000256" key="7">
    <source>
        <dbReference type="ARBA" id="ARBA00023065"/>
    </source>
</evidence>
<keyword evidence="10 11" id="KW-0998">Cell outer membrane</keyword>
<evidence type="ECO:0000256" key="2">
    <source>
        <dbReference type="ARBA" id="ARBA00022448"/>
    </source>
</evidence>
<feature type="domain" description="Secretin/TonB short N-terminal" evidence="14">
    <location>
        <begin position="72"/>
        <end position="123"/>
    </location>
</feature>
<dbReference type="GO" id="GO:0009279">
    <property type="term" value="C:cell outer membrane"/>
    <property type="evidence" value="ECO:0007669"/>
    <property type="project" value="UniProtKB-SubCell"/>
</dbReference>
<evidence type="ECO:0000256" key="4">
    <source>
        <dbReference type="ARBA" id="ARBA00022496"/>
    </source>
</evidence>
<comment type="subcellular location">
    <subcellularLocation>
        <location evidence="1 11">Cell outer membrane</location>
        <topology evidence="1 11">Multi-pass membrane protein</topology>
    </subcellularLocation>
</comment>
<keyword evidence="7" id="KW-0406">Ion transport</keyword>
<keyword evidence="13" id="KW-0732">Signal</keyword>
<evidence type="ECO:0000313" key="16">
    <source>
        <dbReference type="Proteomes" id="UP000481252"/>
    </source>
</evidence>
<reference evidence="15 16" key="1">
    <citation type="submission" date="2020-02" db="EMBL/GenBank/DDBJ databases">
        <title>Genome sequence of the type strain CGMCC 1.15528 of Mesorhizobium zhangyense.</title>
        <authorList>
            <person name="Gao J."/>
            <person name="Sun J."/>
        </authorList>
    </citation>
    <scope>NUCLEOTIDE SEQUENCE [LARGE SCALE GENOMIC DNA]</scope>
    <source>
        <strain evidence="15 16">CGMCC 1.15528</strain>
    </source>
</reference>
<comment type="caution">
    <text evidence="15">The sequence shown here is derived from an EMBL/GenBank/DDBJ whole genome shotgun (WGS) entry which is preliminary data.</text>
</comment>
<proteinExistence type="inferred from homology"/>
<dbReference type="CDD" id="cd01347">
    <property type="entry name" value="ligand_gated_channel"/>
    <property type="match status" value="1"/>
</dbReference>
<evidence type="ECO:0000256" key="6">
    <source>
        <dbReference type="ARBA" id="ARBA00023004"/>
    </source>
</evidence>
<keyword evidence="2 11" id="KW-0813">Transport</keyword>
<dbReference type="Pfam" id="PF07660">
    <property type="entry name" value="STN"/>
    <property type="match status" value="1"/>
</dbReference>
<evidence type="ECO:0000256" key="13">
    <source>
        <dbReference type="SAM" id="SignalP"/>
    </source>
</evidence>
<keyword evidence="8 12" id="KW-0798">TonB box</keyword>
<evidence type="ECO:0000313" key="15">
    <source>
        <dbReference type="EMBL" id="NGN43632.1"/>
    </source>
</evidence>
<evidence type="ECO:0000256" key="10">
    <source>
        <dbReference type="ARBA" id="ARBA00023237"/>
    </source>
</evidence>
<keyword evidence="3 11" id="KW-1134">Transmembrane beta strand</keyword>
<dbReference type="InterPro" id="IPR039426">
    <property type="entry name" value="TonB-dep_rcpt-like"/>
</dbReference>
<keyword evidence="15" id="KW-0675">Receptor</keyword>
<dbReference type="Gene3D" id="3.55.50.30">
    <property type="match status" value="1"/>
</dbReference>
<name>A0A7C9VFE4_9HYPH</name>
<dbReference type="PROSITE" id="PS52016">
    <property type="entry name" value="TONB_DEPENDENT_REC_3"/>
    <property type="match status" value="1"/>
</dbReference>
<dbReference type="SMART" id="SM00965">
    <property type="entry name" value="STN"/>
    <property type="match status" value="1"/>
</dbReference>
<dbReference type="GO" id="GO:0006826">
    <property type="term" value="P:iron ion transport"/>
    <property type="evidence" value="ECO:0007669"/>
    <property type="project" value="UniProtKB-KW"/>
</dbReference>
<evidence type="ECO:0000256" key="1">
    <source>
        <dbReference type="ARBA" id="ARBA00004571"/>
    </source>
</evidence>
<feature type="chain" id="PRO_5028935141" evidence="13">
    <location>
        <begin position="40"/>
        <end position="802"/>
    </location>
</feature>
<dbReference type="InterPro" id="IPR000531">
    <property type="entry name" value="Beta-barrel_TonB"/>
</dbReference>
<keyword evidence="6" id="KW-0408">Iron</keyword>
<keyword evidence="5 11" id="KW-0812">Transmembrane</keyword>
<organism evidence="15 16">
    <name type="scientific">Mesorhizobium zhangyense</name>
    <dbReference type="NCBI Taxonomy" id="1776730"/>
    <lineage>
        <taxon>Bacteria</taxon>
        <taxon>Pseudomonadati</taxon>
        <taxon>Pseudomonadota</taxon>
        <taxon>Alphaproteobacteria</taxon>
        <taxon>Hyphomicrobiales</taxon>
        <taxon>Phyllobacteriaceae</taxon>
        <taxon>Mesorhizobium</taxon>
    </lineage>
</organism>
<evidence type="ECO:0000256" key="11">
    <source>
        <dbReference type="PROSITE-ProRule" id="PRU01360"/>
    </source>
</evidence>
<dbReference type="PANTHER" id="PTHR32552">
    <property type="entry name" value="FERRICHROME IRON RECEPTOR-RELATED"/>
    <property type="match status" value="1"/>
</dbReference>
<dbReference type="InterPro" id="IPR012910">
    <property type="entry name" value="Plug_dom"/>
</dbReference>
<protein>
    <submittedName>
        <fullName evidence="15">TonB-dependent receptor</fullName>
    </submittedName>
</protein>
<feature type="signal peptide" evidence="13">
    <location>
        <begin position="1"/>
        <end position="39"/>
    </location>
</feature>
<dbReference type="Proteomes" id="UP000481252">
    <property type="component" value="Unassembled WGS sequence"/>
</dbReference>
<keyword evidence="16" id="KW-1185">Reference proteome</keyword>
<dbReference type="Pfam" id="PF00593">
    <property type="entry name" value="TonB_dep_Rec_b-barrel"/>
    <property type="match status" value="1"/>
</dbReference>
<keyword evidence="9 11" id="KW-0472">Membrane</keyword>
<dbReference type="Gene3D" id="2.40.170.20">
    <property type="entry name" value="TonB-dependent receptor, beta-barrel domain"/>
    <property type="match status" value="1"/>
</dbReference>
<evidence type="ECO:0000256" key="12">
    <source>
        <dbReference type="RuleBase" id="RU003357"/>
    </source>
</evidence>